<keyword evidence="2" id="KW-1185">Reference proteome</keyword>
<evidence type="ECO:0000313" key="2">
    <source>
        <dbReference type="Proteomes" id="UP001062846"/>
    </source>
</evidence>
<reference evidence="1" key="1">
    <citation type="submission" date="2022-02" db="EMBL/GenBank/DDBJ databases">
        <title>Plant Genome Project.</title>
        <authorList>
            <person name="Zhang R.-G."/>
        </authorList>
    </citation>
    <scope>NUCLEOTIDE SEQUENCE</scope>
    <source>
        <strain evidence="1">AT1</strain>
    </source>
</reference>
<accession>A0ACC0PY16</accession>
<organism evidence="1 2">
    <name type="scientific">Rhododendron molle</name>
    <name type="common">Chinese azalea</name>
    <name type="synonym">Azalea mollis</name>
    <dbReference type="NCBI Taxonomy" id="49168"/>
    <lineage>
        <taxon>Eukaryota</taxon>
        <taxon>Viridiplantae</taxon>
        <taxon>Streptophyta</taxon>
        <taxon>Embryophyta</taxon>
        <taxon>Tracheophyta</taxon>
        <taxon>Spermatophyta</taxon>
        <taxon>Magnoliopsida</taxon>
        <taxon>eudicotyledons</taxon>
        <taxon>Gunneridae</taxon>
        <taxon>Pentapetalae</taxon>
        <taxon>asterids</taxon>
        <taxon>Ericales</taxon>
        <taxon>Ericaceae</taxon>
        <taxon>Ericoideae</taxon>
        <taxon>Rhodoreae</taxon>
        <taxon>Rhododendron</taxon>
    </lineage>
</organism>
<comment type="caution">
    <text evidence="1">The sequence shown here is derived from an EMBL/GenBank/DDBJ whole genome shotgun (WGS) entry which is preliminary data.</text>
</comment>
<sequence>MGSMLGDWPSFDPHNFSQLRPSDPSNPSVRKYASVSARYVGGFALFSKFLISSEAKNILLRHFYQRAEDKLRSKRSASENLTPEHGSKHPRATASDTPPN</sequence>
<gene>
    <name evidence="1" type="ORF">RHMOL_Rhmol02G0295200</name>
</gene>
<evidence type="ECO:0000313" key="1">
    <source>
        <dbReference type="EMBL" id="KAI8569668.1"/>
    </source>
</evidence>
<dbReference type="EMBL" id="CM046389">
    <property type="protein sequence ID" value="KAI8569668.1"/>
    <property type="molecule type" value="Genomic_DNA"/>
</dbReference>
<dbReference type="Proteomes" id="UP001062846">
    <property type="component" value="Chromosome 2"/>
</dbReference>
<proteinExistence type="predicted"/>
<name>A0ACC0PY16_RHOML</name>
<protein>
    <submittedName>
        <fullName evidence="1">Uncharacterized protein</fullName>
    </submittedName>
</protein>